<dbReference type="PROSITE" id="PS51257">
    <property type="entry name" value="PROKAR_LIPOPROTEIN"/>
    <property type="match status" value="1"/>
</dbReference>
<dbReference type="Proteomes" id="UP000075882">
    <property type="component" value="Unassembled WGS sequence"/>
</dbReference>
<feature type="region of interest" description="Disordered" evidence="1">
    <location>
        <begin position="72"/>
        <end position="100"/>
    </location>
</feature>
<name>A0A8W7Q148_ANOCL</name>
<feature type="compositionally biased region" description="Pro residues" evidence="1">
    <location>
        <begin position="89"/>
        <end position="98"/>
    </location>
</feature>
<protein>
    <submittedName>
        <fullName evidence="2">Uncharacterized protein</fullName>
    </submittedName>
</protein>
<evidence type="ECO:0000256" key="1">
    <source>
        <dbReference type="SAM" id="MobiDB-lite"/>
    </source>
</evidence>
<organism evidence="2">
    <name type="scientific">Anopheles coluzzii</name>
    <name type="common">African malaria mosquito</name>
    <dbReference type="NCBI Taxonomy" id="1518534"/>
    <lineage>
        <taxon>Eukaryota</taxon>
        <taxon>Metazoa</taxon>
        <taxon>Ecdysozoa</taxon>
        <taxon>Arthropoda</taxon>
        <taxon>Hexapoda</taxon>
        <taxon>Insecta</taxon>
        <taxon>Pterygota</taxon>
        <taxon>Neoptera</taxon>
        <taxon>Endopterygota</taxon>
        <taxon>Diptera</taxon>
        <taxon>Nematocera</taxon>
        <taxon>Culicoidea</taxon>
        <taxon>Culicidae</taxon>
        <taxon>Anophelinae</taxon>
        <taxon>Anopheles</taxon>
    </lineage>
</organism>
<accession>A0A8W7Q148</accession>
<dbReference type="EnsemblMetazoa" id="ACOM041023-RA">
    <property type="protein sequence ID" value="ACOM041023-PA.1"/>
    <property type="gene ID" value="ACOM041023"/>
</dbReference>
<reference evidence="2" key="1">
    <citation type="submission" date="2022-08" db="UniProtKB">
        <authorList>
            <consortium name="EnsemblMetazoa"/>
        </authorList>
    </citation>
    <scope>IDENTIFICATION</scope>
</reference>
<dbReference type="AlphaFoldDB" id="A0A8W7Q148"/>
<proteinExistence type="predicted"/>
<evidence type="ECO:0000313" key="2">
    <source>
        <dbReference type="EnsemblMetazoa" id="ACOM041023-PA.1"/>
    </source>
</evidence>
<sequence length="220" mass="24571">MQRPSLHVYSSGEQVRPAIRSTGQFFSSSPLLQSCLSSQRHCSGMQSPSSHLNSLIMQSTCFFAQFSSSLQSPQSLSPSHRNRIRTQRPPGPPIPPRAPLHLNSPSGQLCIGRSQFASSDSSIQSVSPSHWNEAEMQDPSLHRNSSRVHLRQRRQVKCDIEPYTLPPAAWLPIGWCDSPALRSIAIEAFFGYWVAWWKVRRRGGAIMILPGGSCGRMSFW</sequence>